<proteinExistence type="predicted"/>
<dbReference type="RefSeq" id="WP_097279180.1">
    <property type="nucleotide sequence ID" value="NZ_OCNJ01000004.1"/>
</dbReference>
<evidence type="ECO:0000313" key="3">
    <source>
        <dbReference type="EMBL" id="SOD95090.1"/>
    </source>
</evidence>
<dbReference type="GO" id="GO:0009236">
    <property type="term" value="P:cobalamin biosynthetic process"/>
    <property type="evidence" value="ECO:0007669"/>
    <property type="project" value="UniProtKB-UniRule"/>
</dbReference>
<dbReference type="CDD" id="cd10150">
    <property type="entry name" value="CobN_like"/>
    <property type="match status" value="1"/>
</dbReference>
<keyword evidence="4" id="KW-1185">Reference proteome</keyword>
<evidence type="ECO:0000313" key="4">
    <source>
        <dbReference type="Proteomes" id="UP000219621"/>
    </source>
</evidence>
<evidence type="ECO:0000256" key="1">
    <source>
        <dbReference type="NCBIfam" id="TIGR02257"/>
    </source>
</evidence>
<dbReference type="OrthoDB" id="9757976at2"/>
<feature type="domain" description="CobN/magnesium chelatase" evidence="2">
    <location>
        <begin position="139"/>
        <end position="1222"/>
    </location>
</feature>
<organism evidence="3 4">
    <name type="scientific">Caenispirillum bisanense</name>
    <dbReference type="NCBI Taxonomy" id="414052"/>
    <lineage>
        <taxon>Bacteria</taxon>
        <taxon>Pseudomonadati</taxon>
        <taxon>Pseudomonadota</taxon>
        <taxon>Alphaproteobacteria</taxon>
        <taxon>Rhodospirillales</taxon>
        <taxon>Novispirillaceae</taxon>
        <taxon>Caenispirillum</taxon>
    </lineage>
</organism>
<sequence length="1236" mass="131004">MHLLAATPGGIDDGSEAVDLGQTPGDVVVLSAADSELACLSASRAALGDAVPSLRLASLLHLGHNMSVDLYVEAVVAQAKLVVVRLLGGRGYWPYGVDEVATVCRRKGILLVLLPGDDKPDAELRDLSTVPAAAYDRLWGYLIHGGTGNAGHFLRYAATLLGRDLEWLEPAPLPPAGVLMRGAWVEGAPVAAVVFYRALVQAANTGVVEALCAALRAEGVNALPLFVTSLKDPLAAGVVESVLAETPPDVILNATGFAVAAPGKPTDTPFAAADCPVLQVVFSGGAEAAWRDGTRGLSARDIAMNVALPEVDGRVLARAVSFKGRARRDEATQCDIVAYEPVADRVAFVAALAARWARLRRTPAAERRVALVLANYPNRDGRLGNGVGLDTPAGTVEVLKALRAAGYGVSAIPADGDALVRTLQEGPTNDLTARAARTVRAVLPLAVYEGAFARLPEAVRRQVMERWGAPADDPHFRADRGGFALSVLPLGNVVVGIQPARGYNIDPVQSYHDPALVPPHGYFAFYVWLREICGVHAVVHMGKHGNLEWLPGKALALSEDCFPEAVFGPLPHLYPFIVNDPGEGTQAKRRAQAVIIDHLTPPLTRAESYGPLKDLEALVDEYFEAAGVDPRRLKVLRADILGLARTLGLDEDLGIAANDDADTALAKLDAHLCELKELQIRDGLHVFGVSPAGDQRTDLLVALARVPPAGQEGLALTRALAKDLALGAGFDPLDCDMAAPWGGPRPPALAAVADDPWRTAGDTVERLELLARALVAGSTAADPAWTAAAAALGHVRDTLAPAIDACGAAELGGLLIGLAGRFVAPGPSGAPTRGRPDVLPTGRNFYSVDTRTVPTPAAWSLGWKSASLLLERHWQDHGEYPSTIAVTAWGTSNMRTGGDDIAQGLALMGVKPTWDAASRRVTGFEVLPASVLGRPRVDVTLRISGFFRDAFPGLVDLFDSAARAVAALEESADDNPLAARVRTETERLAADGLDPAAAARRAGARVFGSKPGAYGAGLQALIDEKGWTTDADLAEAYVAWGGYAYGAGAEGEAAHGTFRERLSKVQAVVQNQDNREHDLLDSDDYYQFEGGMTAAVRVLSGAQPATYHPDHSRPESPRIRTLGEEIARIVRGRAANPKWIAGVMRHGYKGAFEMAATVDYLFAFAATAKCVSDHHLDAIFEAYLGDDAVRRFLAEHNPAALREMADRFDEALARGLWRSRRNDVARVLAGIREEPA</sequence>
<dbReference type="PANTHER" id="PTHR44119">
    <property type="entry name" value="MAGNESIUM-CHELATASE SUBUNIT CHLH, CHLOROPLASTIC"/>
    <property type="match status" value="1"/>
</dbReference>
<dbReference type="InterPro" id="IPR011953">
    <property type="entry name" value="Cobalto_CobN"/>
</dbReference>
<accession>A0A286GHV1</accession>
<dbReference type="PANTHER" id="PTHR44119:SF4">
    <property type="entry name" value="AEROBIC COBALTOCHELATASE SUBUNIT COBN"/>
    <property type="match status" value="1"/>
</dbReference>
<evidence type="ECO:0000259" key="2">
    <source>
        <dbReference type="Pfam" id="PF02514"/>
    </source>
</evidence>
<reference evidence="3 4" key="1">
    <citation type="submission" date="2017-09" db="EMBL/GenBank/DDBJ databases">
        <authorList>
            <person name="Ehlers B."/>
            <person name="Leendertz F.H."/>
        </authorList>
    </citation>
    <scope>NUCLEOTIDE SEQUENCE [LARGE SCALE GENOMIC DNA]</scope>
    <source>
        <strain evidence="3 4">USBA 140</strain>
    </source>
</reference>
<dbReference type="AlphaFoldDB" id="A0A286GHV1"/>
<name>A0A286GHV1_9PROT</name>
<dbReference type="Pfam" id="PF02514">
    <property type="entry name" value="CobN-Mg_chel"/>
    <property type="match status" value="1"/>
</dbReference>
<dbReference type="NCBIfam" id="TIGR02257">
    <property type="entry name" value="cobalto_cobN"/>
    <property type="match status" value="1"/>
</dbReference>
<dbReference type="Proteomes" id="UP000219621">
    <property type="component" value="Unassembled WGS sequence"/>
</dbReference>
<gene>
    <name evidence="3" type="ORF">SAMN05421508_104223</name>
</gene>
<dbReference type="GO" id="GO:0051116">
    <property type="term" value="F:cobaltochelatase activity"/>
    <property type="evidence" value="ECO:0007669"/>
    <property type="project" value="UniProtKB-UniRule"/>
</dbReference>
<dbReference type="EMBL" id="OCNJ01000004">
    <property type="protein sequence ID" value="SOD95090.1"/>
    <property type="molecule type" value="Genomic_DNA"/>
</dbReference>
<dbReference type="InterPro" id="IPR003672">
    <property type="entry name" value="CobN/Mg_chltase"/>
</dbReference>
<protein>
    <recommendedName>
        <fullName evidence="1">Cobaltochelatase subunit CobN</fullName>
        <ecNumber evidence="1">6.6.1.2</ecNumber>
    </recommendedName>
</protein>
<dbReference type="EC" id="6.6.1.2" evidence="1"/>